<feature type="compositionally biased region" description="Polar residues" evidence="1">
    <location>
        <begin position="149"/>
        <end position="162"/>
    </location>
</feature>
<evidence type="ECO:0000313" key="3">
    <source>
        <dbReference type="EMBL" id="JAV19375.1"/>
    </source>
</evidence>
<accession>A0A1Q3EVP0</accession>
<feature type="compositionally biased region" description="Low complexity" evidence="1">
    <location>
        <begin position="327"/>
        <end position="345"/>
    </location>
</feature>
<feature type="region of interest" description="Disordered" evidence="1">
    <location>
        <begin position="450"/>
        <end position="470"/>
    </location>
</feature>
<feature type="compositionally biased region" description="Pro residues" evidence="1">
    <location>
        <begin position="356"/>
        <end position="365"/>
    </location>
</feature>
<feature type="region of interest" description="Disordered" evidence="1">
    <location>
        <begin position="222"/>
        <end position="306"/>
    </location>
</feature>
<evidence type="ECO:0000256" key="1">
    <source>
        <dbReference type="SAM" id="MobiDB-lite"/>
    </source>
</evidence>
<dbReference type="SUPFAM" id="SSF52540">
    <property type="entry name" value="P-loop containing nucleoside triphosphate hydrolases"/>
    <property type="match status" value="1"/>
</dbReference>
<feature type="compositionally biased region" description="Basic residues" evidence="1">
    <location>
        <begin position="63"/>
        <end position="76"/>
    </location>
</feature>
<reference evidence="3" key="1">
    <citation type="submission" date="2017-01" db="EMBL/GenBank/DDBJ databases">
        <title>A deep insight into the sialotranscriptome of adult male and female Cluex tarsalis mosquitoes.</title>
        <authorList>
            <person name="Ribeiro J.M."/>
            <person name="Moreira F."/>
            <person name="Bernard K.A."/>
            <person name="Calvo E."/>
        </authorList>
    </citation>
    <scope>NUCLEOTIDE SEQUENCE</scope>
    <source>
        <strain evidence="3">Kern County</strain>
        <tissue evidence="3">Salivary glands</tissue>
    </source>
</reference>
<feature type="region of interest" description="Disordered" evidence="1">
    <location>
        <begin position="380"/>
        <end position="438"/>
    </location>
</feature>
<dbReference type="InterPro" id="IPR003593">
    <property type="entry name" value="AAA+_ATPase"/>
</dbReference>
<feature type="compositionally biased region" description="Basic and acidic residues" evidence="1">
    <location>
        <begin position="20"/>
        <end position="29"/>
    </location>
</feature>
<feature type="compositionally biased region" description="Basic and acidic residues" evidence="1">
    <location>
        <begin position="167"/>
        <end position="176"/>
    </location>
</feature>
<feature type="compositionally biased region" description="Polar residues" evidence="1">
    <location>
        <begin position="977"/>
        <end position="991"/>
    </location>
</feature>
<sequence>MNGTIAKYFKSPKASTGGEEELRKDEEGKAVPVVEEPEPGPSKPSKSDVDRLIAENMASVLKSLKKKRSHRCSKRKRNEEHREKGEAPAEDDGSGSSHNTSPQKAKENPVPADPPPDLPAQDPPKEGSNKENKTVNAFQLMMASRNKAIGSNSPGRDTNSDTPDPVEAQKKDEKVKRKLKLEEWADRKGAGKRKLQEDAQEEYIEHQMKRRAKRLKKLIKNMEVEEEDEEVDPPPEPVLRESPRKSARKTKEPPPEVVPLKVIAKRGRRRLSSEDSRVPSEAAATPEQSPAKKSAEDEEFVTKLSSPLKKKDSLLGYFAKVGKSPSETAAPEVTTTPTKTPTVAENLPRRGRPRRQPAPPAPALPPEAVQDLVLNPIIVEELSEDVPETPPSSGRPRRSCAGKVKDYAVFGGTSPDKEATSAATPTAASNFGKRGKKPIVVGSPAVVKSPSVVSRRLSGDEDGTPRSSQGNVKLAPLFVKKVAEDPEKVRARQQFLMSGIPERMRLEIERQRCYEESILNESPVFPLVSHVQQLGEEEEERSLGVVELGDCRVRIVPEGLKEEDGGEEEDEDEFEFATLTSCDDDQVEGVLAKLVDQGDHRFRSELPEIADVKSIVREWKQVNKHFPVFKCYKQFRATFVEHCDEPLPPGRTREEVVSEDSIELIEPKFSHANGELLFTEKYKPLKLDDILINCQPAITLKKFLSSWKEDRSQGNPYDSGDDFELSNSSSASSSAVCNHIVLVGPPGCGKTSNVYAVANDMNFNVLELNASSRRKGKIILQELQEATQSHQVRRKEAESGVDIFKKAIASSRKASKTKLRKASTDSETSAKKLSLILIEDADIVFDQDDGFVAAINQLISTSKRPIVLTTTDPNCQHLSRFISNNVIRYVAPGIAHVAKLLSILAIVEKVHIDQADLARLYALNRKDLRKTLNELQFFIQSGGDRGLPPIPLLVHEPELRLRESSTTPTFTDHDETSNQSEPATKQQNSAPTHRHRSLFRLFSRNQNEPRQLIRAPLNLDNLWCNMERVLRTSPPEVASKRKKGKTAAAVVVPLDELVFFYENASVASLIQRDAKAVGDRLVDRLEEDIAHELVEKSWERWFEGELGGQAAAVAKGKRRSGVGAMCYDSLKQFDDEGRQTISAYIGLGGPIRTRATYCDCEPLLRAICRTERERSRVERRGSRFYHYFRNYVGGGNGTLPLLAPVPATSFSVDHFDALSTRFEEDPKTVAREVAAAAESSDESR</sequence>
<dbReference type="PANTHER" id="PTHR23389">
    <property type="entry name" value="CHROMOSOME TRANSMISSION FIDELITY FACTOR 18"/>
    <property type="match status" value="1"/>
</dbReference>
<dbReference type="InterPro" id="IPR027417">
    <property type="entry name" value="P-loop_NTPase"/>
</dbReference>
<dbReference type="PANTHER" id="PTHR23389:SF21">
    <property type="entry name" value="ATPASE FAMILY AAA DOMAIN-CONTAINING PROTEIN 5"/>
    <property type="match status" value="1"/>
</dbReference>
<dbReference type="SMART" id="SM00382">
    <property type="entry name" value="AAA"/>
    <property type="match status" value="1"/>
</dbReference>
<evidence type="ECO:0000259" key="2">
    <source>
        <dbReference type="SMART" id="SM00382"/>
    </source>
</evidence>
<feature type="compositionally biased region" description="Basic and acidic residues" evidence="1">
    <location>
        <begin position="238"/>
        <end position="254"/>
    </location>
</feature>
<dbReference type="GO" id="GO:0005524">
    <property type="term" value="F:ATP binding"/>
    <property type="evidence" value="ECO:0007669"/>
    <property type="project" value="InterPro"/>
</dbReference>
<feature type="region of interest" description="Disordered" evidence="1">
    <location>
        <begin position="965"/>
        <end position="994"/>
    </location>
</feature>
<dbReference type="EMBL" id="GFDL01015670">
    <property type="protein sequence ID" value="JAV19375.1"/>
    <property type="molecule type" value="Transcribed_RNA"/>
</dbReference>
<dbReference type="AlphaFoldDB" id="A0A1Q3EVP0"/>
<name>A0A1Q3EVP0_CULTA</name>
<feature type="compositionally biased region" description="Acidic residues" evidence="1">
    <location>
        <begin position="224"/>
        <end position="233"/>
    </location>
</feature>
<feature type="compositionally biased region" description="Pro residues" evidence="1">
    <location>
        <begin position="111"/>
        <end position="122"/>
    </location>
</feature>
<dbReference type="CDD" id="cd00009">
    <property type="entry name" value="AAA"/>
    <property type="match status" value="1"/>
</dbReference>
<feature type="region of interest" description="Disordered" evidence="1">
    <location>
        <begin position="321"/>
        <end position="368"/>
    </location>
</feature>
<feature type="region of interest" description="Disordered" evidence="1">
    <location>
        <begin position="1"/>
        <end position="176"/>
    </location>
</feature>
<feature type="compositionally biased region" description="Basic and acidic residues" evidence="1">
    <location>
        <begin position="123"/>
        <end position="133"/>
    </location>
</feature>
<feature type="domain" description="AAA+ ATPase" evidence="2">
    <location>
        <begin position="736"/>
        <end position="893"/>
    </location>
</feature>
<dbReference type="GO" id="GO:0016887">
    <property type="term" value="F:ATP hydrolysis activity"/>
    <property type="evidence" value="ECO:0007669"/>
    <property type="project" value="InterPro"/>
</dbReference>
<dbReference type="GO" id="GO:0005634">
    <property type="term" value="C:nucleus"/>
    <property type="evidence" value="ECO:0007669"/>
    <property type="project" value="TreeGrafter"/>
</dbReference>
<proteinExistence type="predicted"/>
<feature type="compositionally biased region" description="Low complexity" evidence="1">
    <location>
        <begin position="420"/>
        <end position="429"/>
    </location>
</feature>
<organism evidence="3">
    <name type="scientific">Culex tarsalis</name>
    <name type="common">Encephalitis mosquito</name>
    <dbReference type="NCBI Taxonomy" id="7177"/>
    <lineage>
        <taxon>Eukaryota</taxon>
        <taxon>Metazoa</taxon>
        <taxon>Ecdysozoa</taxon>
        <taxon>Arthropoda</taxon>
        <taxon>Hexapoda</taxon>
        <taxon>Insecta</taxon>
        <taxon>Pterygota</taxon>
        <taxon>Neoptera</taxon>
        <taxon>Endopterygota</taxon>
        <taxon>Diptera</taxon>
        <taxon>Nematocera</taxon>
        <taxon>Culicoidea</taxon>
        <taxon>Culicidae</taxon>
        <taxon>Culicinae</taxon>
        <taxon>Culicini</taxon>
        <taxon>Culex</taxon>
        <taxon>Culex</taxon>
    </lineage>
</organism>
<dbReference type="Pfam" id="PF00004">
    <property type="entry name" value="AAA"/>
    <property type="match status" value="1"/>
</dbReference>
<protein>
    <submittedName>
        <fullName evidence="3">Putative replication factor c large subunit</fullName>
    </submittedName>
</protein>
<dbReference type="Gene3D" id="3.40.50.300">
    <property type="entry name" value="P-loop containing nucleotide triphosphate hydrolases"/>
    <property type="match status" value="1"/>
</dbReference>
<dbReference type="InterPro" id="IPR003959">
    <property type="entry name" value="ATPase_AAA_core"/>
</dbReference>
<dbReference type="GO" id="GO:0061860">
    <property type="term" value="F:DNA clamp unloader activity"/>
    <property type="evidence" value="ECO:0007669"/>
    <property type="project" value="TreeGrafter"/>
</dbReference>
<feature type="compositionally biased region" description="Basic and acidic residues" evidence="1">
    <location>
        <begin position="77"/>
        <end position="87"/>
    </location>
</feature>
<dbReference type="GO" id="GO:0003677">
    <property type="term" value="F:DNA binding"/>
    <property type="evidence" value="ECO:0007669"/>
    <property type="project" value="TreeGrafter"/>
</dbReference>
<feature type="compositionally biased region" description="Polar residues" evidence="1">
    <location>
        <begin position="94"/>
        <end position="103"/>
    </location>
</feature>